<dbReference type="OrthoDB" id="2060053at2"/>
<dbReference type="AlphaFoldDB" id="A0A4P8IGB6"/>
<dbReference type="RefSeq" id="WP_137329155.1">
    <property type="nucleotide sequence ID" value="NZ_CP040058.1"/>
</dbReference>
<sequence>MGLLTKVTDNHPFSKDIDELLEKREDTQEKAAIDGLTYEESMKKIEERIKELGILEEKES</sequence>
<dbReference type="KEGG" id="arf:AR1Y2_2391"/>
<name>A0A4P8IGB6_9FIRM</name>
<evidence type="ECO:0000313" key="2">
    <source>
        <dbReference type="Proteomes" id="UP000298653"/>
    </source>
</evidence>
<gene>
    <name evidence="1" type="ORF">AR1Y2_2391</name>
</gene>
<dbReference type="EMBL" id="CP040058">
    <property type="protein sequence ID" value="QCP35845.1"/>
    <property type="molecule type" value="Genomic_DNA"/>
</dbReference>
<keyword evidence="2" id="KW-1185">Reference proteome</keyword>
<proteinExistence type="predicted"/>
<reference evidence="1 2" key="1">
    <citation type="submission" date="2019-05" db="EMBL/GenBank/DDBJ databases">
        <title>Complete genome sequencing of Anaerostipes rhamnosivorans.</title>
        <authorList>
            <person name="Bui T.P.N."/>
            <person name="de Vos W.M."/>
        </authorList>
    </citation>
    <scope>NUCLEOTIDE SEQUENCE [LARGE SCALE GENOMIC DNA]</scope>
    <source>
        <strain evidence="1 2">1y2</strain>
    </source>
</reference>
<accession>A0A4P8IGB6</accession>
<evidence type="ECO:0000313" key="1">
    <source>
        <dbReference type="EMBL" id="QCP35845.1"/>
    </source>
</evidence>
<organism evidence="1 2">
    <name type="scientific">Anaerostipes rhamnosivorans</name>
    <dbReference type="NCBI Taxonomy" id="1229621"/>
    <lineage>
        <taxon>Bacteria</taxon>
        <taxon>Bacillati</taxon>
        <taxon>Bacillota</taxon>
        <taxon>Clostridia</taxon>
        <taxon>Lachnospirales</taxon>
        <taxon>Lachnospiraceae</taxon>
        <taxon>Anaerostipes</taxon>
    </lineage>
</organism>
<dbReference type="Proteomes" id="UP000298653">
    <property type="component" value="Chromosome"/>
</dbReference>
<protein>
    <submittedName>
        <fullName evidence="1">Uncharacterized protein</fullName>
    </submittedName>
</protein>